<dbReference type="GO" id="GO:0042545">
    <property type="term" value="P:cell wall modification"/>
    <property type="evidence" value="ECO:0007669"/>
    <property type="project" value="InterPro"/>
</dbReference>
<reference evidence="4 5" key="1">
    <citation type="submission" date="2022-04" db="EMBL/GenBank/DDBJ databases">
        <title>Genome sequence of C. roseum typestrain.</title>
        <authorList>
            <person name="Poehlein A."/>
            <person name="Schoch T."/>
            <person name="Duerre P."/>
            <person name="Daniel R."/>
        </authorList>
    </citation>
    <scope>NUCLEOTIDE SEQUENCE [LARGE SCALE GENOMIC DNA]</scope>
    <source>
        <strain evidence="4 5">DSM 7320</strain>
    </source>
</reference>
<dbReference type="KEGG" id="crw:CROST_031540"/>
<dbReference type="PANTHER" id="PTHR31321:SF57">
    <property type="entry name" value="PECTINESTERASE 53-RELATED"/>
    <property type="match status" value="1"/>
</dbReference>
<comment type="similarity">
    <text evidence="1">Belongs to the pectinesterase family.</text>
</comment>
<sequence>MNKKSILTIIMTICGTLLIGGLSTSAKTHAATNYNSIVDSAFTGTNGSTVNGIPTYKDMTSALTNAPTNSTAPYNIFIKAGTYHEKLTIDRPNIHLIGENENTTKLSYDAASGTKKADGTTYGTSGSSSVSVIAPDFSAENVTFENAFDYPSNAAKSNDDPTKLASPQAVALKLDVNSQRAYFKNCKLTGYQDTLEANEGTAYFKRCYITGNIDFIFGAGQTYFDKCDVVSMDMKSTVDNGYVTAPSTLITNKYGFVFHKCRLTKESKSMAANTVALGRPWHPTTTFPDGRYANPNAIGSSVYINCHMDDHIKTDGWSSMPGKDINGNTILFTPSQSRFFEYKSRGNGAVINTDRRQLTTAEAKDYSKNKVLNGWNPQ</sequence>
<dbReference type="Proteomes" id="UP000190951">
    <property type="component" value="Chromosome"/>
</dbReference>
<organism evidence="4 5">
    <name type="scientific">Clostridium felsineum</name>
    <dbReference type="NCBI Taxonomy" id="36839"/>
    <lineage>
        <taxon>Bacteria</taxon>
        <taxon>Bacillati</taxon>
        <taxon>Bacillota</taxon>
        <taxon>Clostridia</taxon>
        <taxon>Eubacteriales</taxon>
        <taxon>Clostridiaceae</taxon>
        <taxon>Clostridium</taxon>
    </lineage>
</organism>
<keyword evidence="3" id="KW-0063">Aspartyl esterase</keyword>
<evidence type="ECO:0000256" key="2">
    <source>
        <dbReference type="ARBA" id="ARBA00022801"/>
    </source>
</evidence>
<evidence type="ECO:0000313" key="4">
    <source>
        <dbReference type="EMBL" id="URZ12432.1"/>
    </source>
</evidence>
<dbReference type="GO" id="GO:0009279">
    <property type="term" value="C:cell outer membrane"/>
    <property type="evidence" value="ECO:0007669"/>
    <property type="project" value="TreeGrafter"/>
</dbReference>
<dbReference type="EMBL" id="CP096983">
    <property type="protein sequence ID" value="URZ12432.1"/>
    <property type="molecule type" value="Genomic_DNA"/>
</dbReference>
<dbReference type="AlphaFoldDB" id="A0A1S8M959"/>
<accession>A0A1S8M959</accession>
<dbReference type="STRING" id="84029.CROST_09600"/>
<evidence type="ECO:0000313" key="5">
    <source>
        <dbReference type="Proteomes" id="UP000190951"/>
    </source>
</evidence>
<dbReference type="EC" id="3.1.1.11" evidence="4"/>
<dbReference type="InterPro" id="IPR012334">
    <property type="entry name" value="Pectin_lyas_fold"/>
</dbReference>
<protein>
    <submittedName>
        <fullName evidence="4">Pectinesterase A</fullName>
        <ecNumber evidence="4">3.1.1.11</ecNumber>
    </submittedName>
</protein>
<gene>
    <name evidence="4" type="primary">pemA_3</name>
    <name evidence="4" type="ORF">CROST_031540</name>
</gene>
<evidence type="ECO:0000256" key="1">
    <source>
        <dbReference type="ARBA" id="ARBA00008891"/>
    </source>
</evidence>
<evidence type="ECO:0000256" key="3">
    <source>
        <dbReference type="ARBA" id="ARBA00023085"/>
    </source>
</evidence>
<dbReference type="InterPro" id="IPR011050">
    <property type="entry name" value="Pectin_lyase_fold/virulence"/>
</dbReference>
<dbReference type="InterPro" id="IPR000070">
    <property type="entry name" value="Pectinesterase_cat"/>
</dbReference>
<dbReference type="Pfam" id="PF01095">
    <property type="entry name" value="Pectinesterase"/>
    <property type="match status" value="1"/>
</dbReference>
<name>A0A1S8M959_9CLOT</name>
<keyword evidence="2 4" id="KW-0378">Hydrolase</keyword>
<dbReference type="GO" id="GO:0030599">
    <property type="term" value="F:pectinesterase activity"/>
    <property type="evidence" value="ECO:0007669"/>
    <property type="project" value="UniProtKB-EC"/>
</dbReference>
<dbReference type="Gene3D" id="2.160.20.10">
    <property type="entry name" value="Single-stranded right-handed beta-helix, Pectin lyase-like"/>
    <property type="match status" value="1"/>
</dbReference>
<proteinExistence type="inferred from homology"/>
<dbReference type="PANTHER" id="PTHR31321">
    <property type="entry name" value="ACYL-COA THIOESTER HYDROLASE YBHC-RELATED"/>
    <property type="match status" value="1"/>
</dbReference>
<dbReference type="SUPFAM" id="SSF51126">
    <property type="entry name" value="Pectin lyase-like"/>
    <property type="match status" value="1"/>
</dbReference>
<dbReference type="RefSeq" id="WP_207651323.1">
    <property type="nucleotide sequence ID" value="NZ_CP096983.1"/>
</dbReference>
<keyword evidence="5" id="KW-1185">Reference proteome</keyword>